<dbReference type="PANTHER" id="PTHR43418:SF4">
    <property type="entry name" value="MULTIFUNCTIONAL TRYPTOPHAN BIOSYNTHESIS PROTEIN"/>
    <property type="match status" value="1"/>
</dbReference>
<gene>
    <name evidence="3" type="ORF">EDC27_1630</name>
</gene>
<dbReference type="AlphaFoldDB" id="A0A3N1UW04"/>
<dbReference type="NCBIfam" id="TIGR00566">
    <property type="entry name" value="trpG_papA"/>
    <property type="match status" value="1"/>
</dbReference>
<name>A0A3N1UW04_9BACT</name>
<dbReference type="SUPFAM" id="SSF52317">
    <property type="entry name" value="Class I glutamine amidotransferase-like"/>
    <property type="match status" value="1"/>
</dbReference>
<proteinExistence type="predicted"/>
<comment type="caution">
    <text evidence="3">The sequence shown here is derived from an EMBL/GenBank/DDBJ whole genome shotgun (WGS) entry which is preliminary data.</text>
</comment>
<evidence type="ECO:0000313" key="3">
    <source>
        <dbReference type="EMBL" id="ROQ93599.1"/>
    </source>
</evidence>
<dbReference type="InterPro" id="IPR006221">
    <property type="entry name" value="TrpG/PapA_dom"/>
</dbReference>
<dbReference type="OrthoDB" id="9786812at2"/>
<dbReference type="GO" id="GO:0000162">
    <property type="term" value="P:L-tryptophan biosynthetic process"/>
    <property type="evidence" value="ECO:0007669"/>
    <property type="project" value="TreeGrafter"/>
</dbReference>
<evidence type="ECO:0000313" key="4">
    <source>
        <dbReference type="Proteomes" id="UP000276223"/>
    </source>
</evidence>
<sequence>MIVMIDNYDSFTYNLVQYLQVLGAEVRVVRNDAASVDEILSWNPQGIVISPGPGRPEDAGISVPLIRAAAQAIPILGVCLGHQAIAVAYGGRVGSAQHLMHGKTSMVQPDGRGIYRGIAGPFQAMRYHSLAVDRAALPECLEISAEADDGEVMGIRHKTYPCEGIQFHPESIMTPVGKRLLRNFLNGYGGNSRVC</sequence>
<dbReference type="EMBL" id="RJVA01000011">
    <property type="protein sequence ID" value="ROQ93599.1"/>
    <property type="molecule type" value="Genomic_DNA"/>
</dbReference>
<dbReference type="InterPro" id="IPR017926">
    <property type="entry name" value="GATASE"/>
</dbReference>
<dbReference type="RefSeq" id="WP_123290081.1">
    <property type="nucleotide sequence ID" value="NZ_RJVA01000011.1"/>
</dbReference>
<keyword evidence="4" id="KW-1185">Reference proteome</keyword>
<feature type="domain" description="Glutamine amidotransferase" evidence="2">
    <location>
        <begin position="3"/>
        <end position="185"/>
    </location>
</feature>
<reference evidence="3 4" key="1">
    <citation type="submission" date="2018-11" db="EMBL/GenBank/DDBJ databases">
        <title>Genomic Encyclopedia of Type Strains, Phase IV (KMG-IV): sequencing the most valuable type-strain genomes for metagenomic binning, comparative biology and taxonomic classification.</title>
        <authorList>
            <person name="Goeker M."/>
        </authorList>
    </citation>
    <scope>NUCLEOTIDE SEQUENCE [LARGE SCALE GENOMIC DNA]</scope>
    <source>
        <strain evidence="3 4">DSM 22027</strain>
    </source>
</reference>
<organism evidence="3 4">
    <name type="scientific">Desulfosoma caldarium</name>
    <dbReference type="NCBI Taxonomy" id="610254"/>
    <lineage>
        <taxon>Bacteria</taxon>
        <taxon>Pseudomonadati</taxon>
        <taxon>Thermodesulfobacteriota</taxon>
        <taxon>Syntrophobacteria</taxon>
        <taxon>Syntrophobacterales</taxon>
        <taxon>Syntrophobacteraceae</taxon>
        <taxon>Desulfosoma</taxon>
    </lineage>
</organism>
<dbReference type="GO" id="GO:0004049">
    <property type="term" value="F:anthranilate synthase activity"/>
    <property type="evidence" value="ECO:0007669"/>
    <property type="project" value="TreeGrafter"/>
</dbReference>
<dbReference type="PRINTS" id="PR00097">
    <property type="entry name" value="ANTSNTHASEII"/>
</dbReference>
<dbReference type="GO" id="GO:0005829">
    <property type="term" value="C:cytosol"/>
    <property type="evidence" value="ECO:0007669"/>
    <property type="project" value="TreeGrafter"/>
</dbReference>
<keyword evidence="1" id="KW-0315">Glutamine amidotransferase</keyword>
<dbReference type="InterPro" id="IPR050472">
    <property type="entry name" value="Anth_synth/Amidotransfase"/>
</dbReference>
<evidence type="ECO:0000259" key="2">
    <source>
        <dbReference type="Pfam" id="PF00117"/>
    </source>
</evidence>
<dbReference type="InterPro" id="IPR029062">
    <property type="entry name" value="Class_I_gatase-like"/>
</dbReference>
<evidence type="ECO:0000256" key="1">
    <source>
        <dbReference type="ARBA" id="ARBA00022962"/>
    </source>
</evidence>
<dbReference type="Proteomes" id="UP000276223">
    <property type="component" value="Unassembled WGS sequence"/>
</dbReference>
<dbReference type="FunFam" id="3.40.50.880:FF:000003">
    <property type="entry name" value="Anthranilate synthase component II"/>
    <property type="match status" value="1"/>
</dbReference>
<dbReference type="PROSITE" id="PS51273">
    <property type="entry name" value="GATASE_TYPE_1"/>
    <property type="match status" value="1"/>
</dbReference>
<dbReference type="Pfam" id="PF00117">
    <property type="entry name" value="GATase"/>
    <property type="match status" value="1"/>
</dbReference>
<accession>A0A3N1UW04</accession>
<dbReference type="Gene3D" id="3.40.50.880">
    <property type="match status" value="1"/>
</dbReference>
<dbReference type="PRINTS" id="PR00096">
    <property type="entry name" value="GATASE"/>
</dbReference>
<protein>
    <submittedName>
        <fullName evidence="3">Anthranilate synthase component II</fullName>
    </submittedName>
</protein>
<dbReference type="PRINTS" id="PR00099">
    <property type="entry name" value="CPSGATASE"/>
</dbReference>
<dbReference type="CDD" id="cd01743">
    <property type="entry name" value="GATase1_Anthranilate_Synthase"/>
    <property type="match status" value="1"/>
</dbReference>
<dbReference type="PANTHER" id="PTHR43418">
    <property type="entry name" value="MULTIFUNCTIONAL TRYPTOPHAN BIOSYNTHESIS PROTEIN-RELATED"/>
    <property type="match status" value="1"/>
</dbReference>